<accession>A0A285R0X1</accession>
<dbReference type="Gene3D" id="3.30.565.40">
    <property type="entry name" value="Fervidobacterium nodosum Rt17-B1 like"/>
    <property type="match status" value="1"/>
</dbReference>
<dbReference type="Proteomes" id="UP000219494">
    <property type="component" value="Unassembled WGS sequence"/>
</dbReference>
<sequence>MRRLPPALTATLLLAGCGSADWESGNASPNGNVVAETPLPPLPTPTPTPSPSPVTASVAEETEDYEFSYSFPSAAAAIPGLAAWFEADRARARAQVAKESAAFRAEREADDTPFRKYTTSVAWSVVADTPRLLSLSALTNDYTGGAHGSPGFGALVWDKTAGRRLKPTALFQSEAALQEALGADFCTALDAERAKRRGEPVDRASGDMFDECPRVNEATLILGSRSKRAIDRVGLLVGPYVAGSYAEGSYDLTFPITPALLAAVKPAYRDAFAAP</sequence>
<proteinExistence type="predicted"/>
<dbReference type="PROSITE" id="PS51257">
    <property type="entry name" value="PROKAR_LIPOPROTEIN"/>
    <property type="match status" value="1"/>
</dbReference>
<evidence type="ECO:0000313" key="4">
    <source>
        <dbReference type="Proteomes" id="UP000219494"/>
    </source>
</evidence>
<name>A0A285R0X1_9SPHN</name>
<dbReference type="InterPro" id="IPR025303">
    <property type="entry name" value="PdaC"/>
</dbReference>
<gene>
    <name evidence="3" type="ORF">SAMN06297144_2570</name>
</gene>
<evidence type="ECO:0000313" key="3">
    <source>
        <dbReference type="EMBL" id="SOB87438.1"/>
    </source>
</evidence>
<dbReference type="EMBL" id="OBMI01000003">
    <property type="protein sequence ID" value="SOB87438.1"/>
    <property type="molecule type" value="Genomic_DNA"/>
</dbReference>
<evidence type="ECO:0000256" key="1">
    <source>
        <dbReference type="SAM" id="MobiDB-lite"/>
    </source>
</evidence>
<dbReference type="AlphaFoldDB" id="A0A285R0X1"/>
<keyword evidence="4" id="KW-1185">Reference proteome</keyword>
<protein>
    <recommendedName>
        <fullName evidence="2">Deacetylase PdaC domain-containing protein</fullName>
    </recommendedName>
</protein>
<evidence type="ECO:0000259" key="2">
    <source>
        <dbReference type="Pfam" id="PF13739"/>
    </source>
</evidence>
<organism evidence="3 4">
    <name type="scientific">Sphingomonas guangdongensis</name>
    <dbReference type="NCBI Taxonomy" id="1141890"/>
    <lineage>
        <taxon>Bacteria</taxon>
        <taxon>Pseudomonadati</taxon>
        <taxon>Pseudomonadota</taxon>
        <taxon>Alphaproteobacteria</taxon>
        <taxon>Sphingomonadales</taxon>
        <taxon>Sphingomonadaceae</taxon>
        <taxon>Sphingomonas</taxon>
    </lineage>
</organism>
<feature type="compositionally biased region" description="Pro residues" evidence="1">
    <location>
        <begin position="38"/>
        <end position="52"/>
    </location>
</feature>
<dbReference type="RefSeq" id="WP_179641024.1">
    <property type="nucleotide sequence ID" value="NZ_OBMI01000003.1"/>
</dbReference>
<feature type="region of interest" description="Disordered" evidence="1">
    <location>
        <begin position="24"/>
        <end position="55"/>
    </location>
</feature>
<dbReference type="Pfam" id="PF13739">
    <property type="entry name" value="PdaC"/>
    <property type="match status" value="1"/>
</dbReference>
<feature type="domain" description="Deacetylase PdaC" evidence="2">
    <location>
        <begin position="59"/>
        <end position="149"/>
    </location>
</feature>
<reference evidence="3 4" key="1">
    <citation type="submission" date="2017-07" db="EMBL/GenBank/DDBJ databases">
        <authorList>
            <person name="Sun Z.S."/>
            <person name="Albrecht U."/>
            <person name="Echele G."/>
            <person name="Lee C.C."/>
        </authorList>
    </citation>
    <scope>NUCLEOTIDE SEQUENCE [LARGE SCALE GENOMIC DNA]</scope>
    <source>
        <strain evidence="3 4">CGMCC 1.12672</strain>
    </source>
</reference>